<organism evidence="1 2">
    <name type="scientific">Callosobruchus maculatus</name>
    <name type="common">Southern cowpea weevil</name>
    <name type="synonym">Pulse bruchid</name>
    <dbReference type="NCBI Taxonomy" id="64391"/>
    <lineage>
        <taxon>Eukaryota</taxon>
        <taxon>Metazoa</taxon>
        <taxon>Ecdysozoa</taxon>
        <taxon>Arthropoda</taxon>
        <taxon>Hexapoda</taxon>
        <taxon>Insecta</taxon>
        <taxon>Pterygota</taxon>
        <taxon>Neoptera</taxon>
        <taxon>Endopterygota</taxon>
        <taxon>Coleoptera</taxon>
        <taxon>Polyphaga</taxon>
        <taxon>Cucujiformia</taxon>
        <taxon>Chrysomeloidea</taxon>
        <taxon>Chrysomelidae</taxon>
        <taxon>Bruchinae</taxon>
        <taxon>Bruchini</taxon>
        <taxon>Callosobruchus</taxon>
    </lineage>
</organism>
<sequence length="57" mass="6284">MMASIYTTLQRLETKVDALQGGRLAAEPIDEKERAALSNLPAKNIEDLEAVEEKLKA</sequence>
<dbReference type="OrthoDB" id="10497229at2759"/>
<feature type="non-terminal residue" evidence="1">
    <location>
        <position position="57"/>
    </location>
</feature>
<dbReference type="AlphaFoldDB" id="A0A653BVH1"/>
<proteinExistence type="predicted"/>
<reference evidence="1 2" key="1">
    <citation type="submission" date="2019-01" db="EMBL/GenBank/DDBJ databases">
        <authorList>
            <person name="Sayadi A."/>
        </authorList>
    </citation>
    <scope>NUCLEOTIDE SEQUENCE [LARGE SCALE GENOMIC DNA]</scope>
</reference>
<keyword evidence="2" id="KW-1185">Reference proteome</keyword>
<evidence type="ECO:0000313" key="2">
    <source>
        <dbReference type="Proteomes" id="UP000410492"/>
    </source>
</evidence>
<gene>
    <name evidence="1" type="ORF">CALMAC_LOCUS4091</name>
</gene>
<dbReference type="Proteomes" id="UP000410492">
    <property type="component" value="Unassembled WGS sequence"/>
</dbReference>
<accession>A0A653BVH1</accession>
<name>A0A653BVH1_CALMS</name>
<dbReference type="EMBL" id="CAACVG010005841">
    <property type="protein sequence ID" value="VEN39625.1"/>
    <property type="molecule type" value="Genomic_DNA"/>
</dbReference>
<evidence type="ECO:0000313" key="1">
    <source>
        <dbReference type="EMBL" id="VEN39625.1"/>
    </source>
</evidence>
<protein>
    <submittedName>
        <fullName evidence="1">Uncharacterized protein</fullName>
    </submittedName>
</protein>